<evidence type="ECO:0000313" key="4">
    <source>
        <dbReference type="Proteomes" id="UP000248021"/>
    </source>
</evidence>
<dbReference type="Pfam" id="PF00892">
    <property type="entry name" value="EamA"/>
    <property type="match status" value="1"/>
</dbReference>
<feature type="transmembrane region" description="Helical" evidence="1">
    <location>
        <begin position="82"/>
        <end position="101"/>
    </location>
</feature>
<reference evidence="3 4" key="1">
    <citation type="submission" date="2018-05" db="EMBL/GenBank/DDBJ databases">
        <title>Genomic Encyclopedia of Type Strains, Phase IV (KMG-IV): sequencing the most valuable type-strain genomes for metagenomic binning, comparative biology and taxonomic classification.</title>
        <authorList>
            <person name="Goeker M."/>
        </authorList>
    </citation>
    <scope>NUCLEOTIDE SEQUENCE [LARGE SCALE GENOMIC DNA]</scope>
    <source>
        <strain evidence="3 4">DSM 6462</strain>
    </source>
</reference>
<accession>A0A2V3UBQ6</accession>
<dbReference type="Gene3D" id="1.10.3730.20">
    <property type="match status" value="1"/>
</dbReference>
<keyword evidence="1" id="KW-0472">Membrane</keyword>
<keyword evidence="1" id="KW-1133">Transmembrane helix</keyword>
<dbReference type="SUPFAM" id="SSF103481">
    <property type="entry name" value="Multidrug resistance efflux transporter EmrE"/>
    <property type="match status" value="2"/>
</dbReference>
<name>A0A2V3UBQ6_9HYPH</name>
<dbReference type="PANTHER" id="PTHR22911:SF103">
    <property type="entry name" value="BLR2811 PROTEIN"/>
    <property type="match status" value="1"/>
</dbReference>
<feature type="transmembrane region" description="Helical" evidence="1">
    <location>
        <begin position="245"/>
        <end position="262"/>
    </location>
</feature>
<gene>
    <name evidence="3" type="ORF">C7450_109189</name>
</gene>
<keyword evidence="4" id="KW-1185">Reference proteome</keyword>
<dbReference type="GO" id="GO:0016020">
    <property type="term" value="C:membrane"/>
    <property type="evidence" value="ECO:0007669"/>
    <property type="project" value="InterPro"/>
</dbReference>
<dbReference type="AlphaFoldDB" id="A0A2V3UBQ6"/>
<dbReference type="EMBL" id="QJJK01000009">
    <property type="protein sequence ID" value="PXW55780.1"/>
    <property type="molecule type" value="Genomic_DNA"/>
</dbReference>
<feature type="transmembrane region" description="Helical" evidence="1">
    <location>
        <begin position="108"/>
        <end position="126"/>
    </location>
</feature>
<organism evidence="3 4">
    <name type="scientific">Chelatococcus asaccharovorans</name>
    <dbReference type="NCBI Taxonomy" id="28210"/>
    <lineage>
        <taxon>Bacteria</taxon>
        <taxon>Pseudomonadati</taxon>
        <taxon>Pseudomonadota</taxon>
        <taxon>Alphaproteobacteria</taxon>
        <taxon>Hyphomicrobiales</taxon>
        <taxon>Chelatococcaceae</taxon>
        <taxon>Chelatococcus</taxon>
    </lineage>
</organism>
<dbReference type="PANTHER" id="PTHR22911">
    <property type="entry name" value="ACYL-MALONYL CONDENSING ENZYME-RELATED"/>
    <property type="match status" value="1"/>
</dbReference>
<feature type="transmembrane region" description="Helical" evidence="1">
    <location>
        <begin position="163"/>
        <end position="185"/>
    </location>
</feature>
<feature type="transmembrane region" description="Helical" evidence="1">
    <location>
        <begin position="219"/>
        <end position="239"/>
    </location>
</feature>
<feature type="transmembrane region" description="Helical" evidence="1">
    <location>
        <begin position="20"/>
        <end position="40"/>
    </location>
</feature>
<keyword evidence="1" id="KW-0812">Transmembrane</keyword>
<proteinExistence type="predicted"/>
<feature type="transmembrane region" description="Helical" evidence="1">
    <location>
        <begin position="132"/>
        <end position="151"/>
    </location>
</feature>
<dbReference type="InterPro" id="IPR037185">
    <property type="entry name" value="EmrE-like"/>
</dbReference>
<evidence type="ECO:0000313" key="3">
    <source>
        <dbReference type="EMBL" id="PXW55780.1"/>
    </source>
</evidence>
<dbReference type="Proteomes" id="UP000248021">
    <property type="component" value="Unassembled WGS sequence"/>
</dbReference>
<feature type="transmembrane region" description="Helical" evidence="1">
    <location>
        <begin position="191"/>
        <end position="212"/>
    </location>
</feature>
<dbReference type="InterPro" id="IPR000620">
    <property type="entry name" value="EamA_dom"/>
</dbReference>
<evidence type="ECO:0000259" key="2">
    <source>
        <dbReference type="Pfam" id="PF00892"/>
    </source>
</evidence>
<feature type="domain" description="EamA" evidence="2">
    <location>
        <begin position="9"/>
        <end position="123"/>
    </location>
</feature>
<feature type="transmembrane region" description="Helical" evidence="1">
    <location>
        <begin position="52"/>
        <end position="76"/>
    </location>
</feature>
<sequence>MLFSVGDGASKYLTETLPPFQISWMRFGVFAFIVLGITVLRRDWSAFRSRCLPIQLARGVGITGSTVLFVTAMSYLPIAEATAISFVSPLLVTALAIPILGEKVGWRRWAAIVVGFMGVLIVVQPGSGQLGMAALLPLGSATFWAMALIATRMTSGRDGALTALIYASGLGFLLTTLLLPIGWVQPSLAELGWLAIAGGSTVAAHFLVIGAFHVARVSTLAPLAYMQLLWSGLIGYFAFHHMPDQWAIIGALVIMASGLYTASRERRARA</sequence>
<evidence type="ECO:0000256" key="1">
    <source>
        <dbReference type="SAM" id="Phobius"/>
    </source>
</evidence>
<protein>
    <submittedName>
        <fullName evidence="3">Threonine/homoserine efflux transporter RhtA</fullName>
    </submittedName>
</protein>
<comment type="caution">
    <text evidence="3">The sequence shown here is derived from an EMBL/GenBank/DDBJ whole genome shotgun (WGS) entry which is preliminary data.</text>
</comment>